<evidence type="ECO:0000313" key="4">
    <source>
        <dbReference type="Proteomes" id="UP000034774"/>
    </source>
</evidence>
<dbReference type="InterPro" id="IPR001920">
    <property type="entry name" value="Asp/Glu_race"/>
</dbReference>
<evidence type="ECO:0000256" key="1">
    <source>
        <dbReference type="ARBA" id="ARBA00007847"/>
    </source>
</evidence>
<proteinExistence type="inferred from homology"/>
<dbReference type="InterPro" id="IPR004380">
    <property type="entry name" value="Asp_race"/>
</dbReference>
<accession>A0A0G0LMS7</accession>
<dbReference type="Gene3D" id="3.40.50.1860">
    <property type="match status" value="2"/>
</dbReference>
<comment type="caution">
    <text evidence="3">The sequence shown here is derived from an EMBL/GenBank/DDBJ whole genome shotgun (WGS) entry which is preliminary data.</text>
</comment>
<dbReference type="PANTHER" id="PTHR21198">
    <property type="entry name" value="GLUTAMATE RACEMASE"/>
    <property type="match status" value="1"/>
</dbReference>
<dbReference type="GO" id="GO:0047661">
    <property type="term" value="F:amino-acid racemase activity"/>
    <property type="evidence" value="ECO:0007669"/>
    <property type="project" value="InterPro"/>
</dbReference>
<name>A0A0G0LMS7_9BACT</name>
<keyword evidence="2" id="KW-0413">Isomerase</keyword>
<dbReference type="PANTHER" id="PTHR21198:SF7">
    <property type="entry name" value="ASPARTATE-GLUTAMATE RACEMASE FAMILY"/>
    <property type="match status" value="1"/>
</dbReference>
<protein>
    <submittedName>
        <fullName evidence="3">Aspartate racemase</fullName>
    </submittedName>
</protein>
<dbReference type="SUPFAM" id="SSF53681">
    <property type="entry name" value="Aspartate/glutamate racemase"/>
    <property type="match status" value="2"/>
</dbReference>
<dbReference type="Proteomes" id="UP000034774">
    <property type="component" value="Unassembled WGS sequence"/>
</dbReference>
<gene>
    <name evidence="3" type="ORF">UT17_C0002G0015</name>
</gene>
<sequence length="285" mass="31863">MKMNYFANKQKLLPGIYGGMGPLSHIKFEEHLLTACHQLNIQGDQNIPTWILFSGSSTPDRTKSIQQTGPISVSHLVYFTKQLESFGCDFVVIACNTAHHYFETIKKSLYIPIVSMIDETVKEITTNYKGVRKVGLMATNGTIESNLYQEAFAKIGVSVITPKIHDPIQKNIMRAIYDKDYGIKETGTRLDTKACKILLDGAYRLRHQGAEVIISGCTEISLAFERTNFDIPIIDPLKITAYKTIAVAMGIEKLPRTNLGEISSPNVLTQFSKIFRSDNSSHNLI</sequence>
<evidence type="ECO:0000313" key="3">
    <source>
        <dbReference type="EMBL" id="KKQ92352.1"/>
    </source>
</evidence>
<dbReference type="AlphaFoldDB" id="A0A0G0LMS7"/>
<reference evidence="3 4" key="1">
    <citation type="journal article" date="2015" name="Nature">
        <title>rRNA introns, odd ribosomes, and small enigmatic genomes across a large radiation of phyla.</title>
        <authorList>
            <person name="Brown C.T."/>
            <person name="Hug L.A."/>
            <person name="Thomas B.C."/>
            <person name="Sharon I."/>
            <person name="Castelle C.J."/>
            <person name="Singh A."/>
            <person name="Wilkins M.J."/>
            <person name="Williams K.H."/>
            <person name="Banfield J.F."/>
        </authorList>
    </citation>
    <scope>NUCLEOTIDE SEQUENCE [LARGE SCALE GENOMIC DNA]</scope>
</reference>
<dbReference type="STRING" id="1618572.UT17_C0002G0015"/>
<dbReference type="EMBL" id="LBVU01000002">
    <property type="protein sequence ID" value="KKQ92352.1"/>
    <property type="molecule type" value="Genomic_DNA"/>
</dbReference>
<dbReference type="NCBIfam" id="TIGR00035">
    <property type="entry name" value="asp_race"/>
    <property type="match status" value="1"/>
</dbReference>
<comment type="similarity">
    <text evidence="1">Belongs to the aspartate/glutamate racemases family.</text>
</comment>
<dbReference type="Pfam" id="PF01177">
    <property type="entry name" value="Asp_Glu_race"/>
    <property type="match status" value="1"/>
</dbReference>
<dbReference type="InterPro" id="IPR015942">
    <property type="entry name" value="Asp/Glu/hydantoin_racemase"/>
</dbReference>
<organism evidence="3 4">
    <name type="scientific">Candidatus Woesebacteria bacterium GW2011_GWB1_39_10</name>
    <dbReference type="NCBI Taxonomy" id="1618572"/>
    <lineage>
        <taxon>Bacteria</taxon>
        <taxon>Candidatus Woeseibacteriota</taxon>
    </lineage>
</organism>
<evidence type="ECO:0000256" key="2">
    <source>
        <dbReference type="ARBA" id="ARBA00023235"/>
    </source>
</evidence>